<protein>
    <submittedName>
        <fullName evidence="6">Histidine kinase</fullName>
    </submittedName>
</protein>
<dbReference type="InterPro" id="IPR003594">
    <property type="entry name" value="HATPase_dom"/>
</dbReference>
<feature type="signal peptide" evidence="4">
    <location>
        <begin position="1"/>
        <end position="22"/>
    </location>
</feature>
<dbReference type="Gene3D" id="3.30.565.10">
    <property type="entry name" value="Histidine kinase-like ATPase, C-terminal domain"/>
    <property type="match status" value="1"/>
</dbReference>
<reference evidence="6" key="1">
    <citation type="journal article" date="2023" name="Int. J. Mol. Sci.">
        <title>Metagenomics Revealed a New Genus 'Candidatus Thiocaldithrix dubininis' gen. nov., sp. nov. and a New Species 'Candidatus Thiothrix putei' sp. nov. in the Family Thiotrichaceae, Some Members of Which Have Traits of Both Na+- and H+-Motive Energetics.</title>
        <authorList>
            <person name="Ravin N.V."/>
            <person name="Muntyan M.S."/>
            <person name="Smolyakov D.D."/>
            <person name="Rudenko T.S."/>
            <person name="Beletsky A.V."/>
            <person name="Mardanov A.V."/>
            <person name="Grabovich M.Y."/>
        </authorList>
    </citation>
    <scope>NUCLEOTIDE SEQUENCE</scope>
    <source>
        <strain evidence="6">GKL-01</strain>
    </source>
</reference>
<accession>A0AA95H4W9</accession>
<evidence type="ECO:0000256" key="4">
    <source>
        <dbReference type="SAM" id="SignalP"/>
    </source>
</evidence>
<dbReference type="InterPro" id="IPR036890">
    <property type="entry name" value="HATPase_C_sf"/>
</dbReference>
<organism evidence="6">
    <name type="scientific">Candidatus Thiocaldithrix dubininis</name>
    <dbReference type="NCBI Taxonomy" id="3080823"/>
    <lineage>
        <taxon>Bacteria</taxon>
        <taxon>Pseudomonadati</taxon>
        <taxon>Pseudomonadota</taxon>
        <taxon>Gammaproteobacteria</taxon>
        <taxon>Thiotrichales</taxon>
        <taxon>Thiotrichaceae</taxon>
        <taxon>Candidatus Thiocaldithrix</taxon>
    </lineage>
</organism>
<dbReference type="Pfam" id="PF07730">
    <property type="entry name" value="HisKA_3"/>
    <property type="match status" value="1"/>
</dbReference>
<evidence type="ECO:0000313" key="6">
    <source>
        <dbReference type="EMBL" id="WGZ90816.1"/>
    </source>
</evidence>
<proteinExistence type="predicted"/>
<dbReference type="PANTHER" id="PTHR24421:SF59">
    <property type="entry name" value="OXYGEN SENSOR HISTIDINE KINASE NREB"/>
    <property type="match status" value="1"/>
</dbReference>
<keyword evidence="3" id="KW-0902">Two-component regulatory system</keyword>
<feature type="domain" description="Histidine kinase/HSP90-like ATPase" evidence="5">
    <location>
        <begin position="416"/>
        <end position="510"/>
    </location>
</feature>
<dbReference type="PANTHER" id="PTHR24421">
    <property type="entry name" value="NITRATE/NITRITE SENSOR PROTEIN NARX-RELATED"/>
    <property type="match status" value="1"/>
</dbReference>
<evidence type="ECO:0000256" key="3">
    <source>
        <dbReference type="ARBA" id="ARBA00023012"/>
    </source>
</evidence>
<dbReference type="AlphaFoldDB" id="A0AA95H4W9"/>
<dbReference type="GO" id="GO:0000155">
    <property type="term" value="F:phosphorelay sensor kinase activity"/>
    <property type="evidence" value="ECO:0007669"/>
    <property type="project" value="InterPro"/>
</dbReference>
<dbReference type="Pfam" id="PF02518">
    <property type="entry name" value="HATPase_c"/>
    <property type="match status" value="1"/>
</dbReference>
<evidence type="ECO:0000256" key="2">
    <source>
        <dbReference type="ARBA" id="ARBA00022777"/>
    </source>
</evidence>
<feature type="chain" id="PRO_5041652218" evidence="4">
    <location>
        <begin position="23"/>
        <end position="511"/>
    </location>
</feature>
<sequence length="511" mass="57395">MPSHRLPYYLCLSLWLSQMAYAEPNHASLVFAYQTDAAPVSGYNGRTIQGFCSDLFQALEQQGYSFSQVQTVDVAERFEKFAVRLKGKAGVQCGPDSKTRERTANLKDKHGAYTGAFSDVFAVTSTKLLVRNSKLTELAQNSEKLRIGLIKPQAVTSSLIQQVYPNATIVALADRAEAVKRLTLASNHANAIDAYSSDEILLYSILTDDLHDPKQGKYSIEPKLYGYSREEYVITVYNAPDVIYAINTWLKSDAGQIAIAKLQPPSDKAETANKPTHFSYRILLDFLLISIAYLIWHYIRAKPHKSTYQTPHLHTTERSYLSQTLHDDILQLLVVSKRRIELGLKQLNNNNPKYPVTFKTAMQLIDDTIDEIRRISHEIRLGKPDKIAQIIREFRESTNIPVNSQFSISWAALPDNTVEAIKPILLEALRNIERHAQASLVTLSLHLIAEDTYEFCIEDNGKGFTPTPDQLTGIGLQNMQARAKRMSASFNIVSTPNIGTKICLQFKIKAA</sequence>
<dbReference type="SUPFAM" id="SSF55874">
    <property type="entry name" value="ATPase domain of HSP90 chaperone/DNA topoisomerase II/histidine kinase"/>
    <property type="match status" value="1"/>
</dbReference>
<dbReference type="InterPro" id="IPR011712">
    <property type="entry name" value="Sig_transdc_His_kin_sub3_dim/P"/>
</dbReference>
<dbReference type="CDD" id="cd16917">
    <property type="entry name" value="HATPase_UhpB-NarQ-NarX-like"/>
    <property type="match status" value="1"/>
</dbReference>
<dbReference type="Proteomes" id="UP001300672">
    <property type="component" value="Chromosome"/>
</dbReference>
<dbReference type="Gene3D" id="3.40.190.10">
    <property type="entry name" value="Periplasmic binding protein-like II"/>
    <property type="match status" value="2"/>
</dbReference>
<evidence type="ECO:0000256" key="1">
    <source>
        <dbReference type="ARBA" id="ARBA00022679"/>
    </source>
</evidence>
<keyword evidence="2 6" id="KW-0418">Kinase</keyword>
<dbReference type="GO" id="GO:0046983">
    <property type="term" value="F:protein dimerization activity"/>
    <property type="evidence" value="ECO:0007669"/>
    <property type="project" value="InterPro"/>
</dbReference>
<dbReference type="SUPFAM" id="SSF53850">
    <property type="entry name" value="Periplasmic binding protein-like II"/>
    <property type="match status" value="1"/>
</dbReference>
<dbReference type="KEGG" id="tdu:QJT80_15235"/>
<dbReference type="SMART" id="SM00387">
    <property type="entry name" value="HATPase_c"/>
    <property type="match status" value="1"/>
</dbReference>
<keyword evidence="4" id="KW-0732">Signal</keyword>
<dbReference type="InterPro" id="IPR050482">
    <property type="entry name" value="Sensor_HK_TwoCompSys"/>
</dbReference>
<dbReference type="EMBL" id="CP124755">
    <property type="protein sequence ID" value="WGZ90816.1"/>
    <property type="molecule type" value="Genomic_DNA"/>
</dbReference>
<dbReference type="GO" id="GO:0016020">
    <property type="term" value="C:membrane"/>
    <property type="evidence" value="ECO:0007669"/>
    <property type="project" value="InterPro"/>
</dbReference>
<evidence type="ECO:0000259" key="5">
    <source>
        <dbReference type="SMART" id="SM00387"/>
    </source>
</evidence>
<reference evidence="6" key="2">
    <citation type="submission" date="2023-04" db="EMBL/GenBank/DDBJ databases">
        <authorList>
            <person name="Beletskiy A.V."/>
            <person name="Mardanov A.V."/>
            <person name="Ravin N.V."/>
        </authorList>
    </citation>
    <scope>NUCLEOTIDE SEQUENCE</scope>
    <source>
        <strain evidence="6">GKL-01</strain>
    </source>
</reference>
<name>A0AA95H4W9_9GAMM</name>
<gene>
    <name evidence="6" type="ORF">QJT80_15235</name>
</gene>
<keyword evidence="1" id="KW-0808">Transferase</keyword>